<dbReference type="Proteomes" id="UP000241986">
    <property type="component" value="Unassembled WGS sequence"/>
</dbReference>
<dbReference type="InterPro" id="IPR052347">
    <property type="entry name" value="Isochorismatase_Nicotinamidase"/>
</dbReference>
<comment type="similarity">
    <text evidence="1">Belongs to the isochorismatase family.</text>
</comment>
<sequence>MKQNNQLIIIDPQYDFHNVPENHQAISVNKDNGSISRIAPALPVDGSWQDALNLAAFIEKAGNQLNSITVTLDSHQQYDISHPLFWRDANGKQPAPFTQIKHEDVLNGVMKPIDSKQVQYALDYTKALEDAGRYPLIIWPPHCLIGTPGHNVVQPVCSALLDWENRYIARVNYMTKGHNPYTEHYGAFAAEVPYAADPTTKLSRPMIERFEQADLIFLTGQALSHCVAATVRQLADNFGNENIKKLVLLRDTTSPVTGFEKNGEDFIEEMKARGMRVVNTTDVIVTHNGLSIA</sequence>
<comment type="caution">
    <text evidence="3">The sequence shown here is derived from an EMBL/GenBank/DDBJ whole genome shotgun (WGS) entry which is preliminary data.</text>
</comment>
<keyword evidence="2" id="KW-0378">Hydrolase</keyword>
<dbReference type="Gene3D" id="3.40.50.850">
    <property type="entry name" value="Isochorismatase-like"/>
    <property type="match status" value="1"/>
</dbReference>
<evidence type="ECO:0000256" key="2">
    <source>
        <dbReference type="ARBA" id="ARBA00022801"/>
    </source>
</evidence>
<reference evidence="3 4" key="1">
    <citation type="submission" date="2018-03" db="EMBL/GenBank/DDBJ databases">
        <title>Aeromonas veronii whole genome sequencing and analysis.</title>
        <authorList>
            <person name="Xie H."/>
            <person name="Liu T."/>
            <person name="Wang K."/>
        </authorList>
    </citation>
    <scope>NUCLEOTIDE SEQUENCE [LARGE SCALE GENOMIC DNA]</scope>
    <source>
        <strain evidence="3 4">XH.VA.1</strain>
    </source>
</reference>
<gene>
    <name evidence="3" type="ORF">DAA48_15990</name>
</gene>
<dbReference type="RefSeq" id="WP_107683947.1">
    <property type="nucleotide sequence ID" value="NZ_PZKL01000037.1"/>
</dbReference>
<dbReference type="GO" id="GO:0016787">
    <property type="term" value="F:hydrolase activity"/>
    <property type="evidence" value="ECO:0007669"/>
    <property type="project" value="UniProtKB-KW"/>
</dbReference>
<name>A0A2T4MZT2_AERVE</name>
<dbReference type="AlphaFoldDB" id="A0A2T4MZT2"/>
<evidence type="ECO:0000313" key="4">
    <source>
        <dbReference type="Proteomes" id="UP000241986"/>
    </source>
</evidence>
<accession>A0A2T4MZT2</accession>
<evidence type="ECO:0000256" key="1">
    <source>
        <dbReference type="ARBA" id="ARBA00006336"/>
    </source>
</evidence>
<evidence type="ECO:0000313" key="3">
    <source>
        <dbReference type="EMBL" id="PTH80064.1"/>
    </source>
</evidence>
<dbReference type="SUPFAM" id="SSF52499">
    <property type="entry name" value="Isochorismatase-like hydrolases"/>
    <property type="match status" value="1"/>
</dbReference>
<dbReference type="PANTHER" id="PTHR11080">
    <property type="entry name" value="PYRAZINAMIDASE/NICOTINAMIDASE"/>
    <property type="match status" value="1"/>
</dbReference>
<dbReference type="PANTHER" id="PTHR11080:SF2">
    <property type="entry name" value="LD05707P"/>
    <property type="match status" value="1"/>
</dbReference>
<organism evidence="3 4">
    <name type="scientific">Aeromonas veronii</name>
    <dbReference type="NCBI Taxonomy" id="654"/>
    <lineage>
        <taxon>Bacteria</taxon>
        <taxon>Pseudomonadati</taxon>
        <taxon>Pseudomonadota</taxon>
        <taxon>Gammaproteobacteria</taxon>
        <taxon>Aeromonadales</taxon>
        <taxon>Aeromonadaceae</taxon>
        <taxon>Aeromonas</taxon>
    </lineage>
</organism>
<proteinExistence type="inferred from homology"/>
<dbReference type="InterPro" id="IPR036380">
    <property type="entry name" value="Isochorismatase-like_sf"/>
</dbReference>
<protein>
    <recommendedName>
        <fullName evidence="5">Nicotinamidase</fullName>
    </recommendedName>
</protein>
<dbReference type="EMBL" id="PZKL01000037">
    <property type="protein sequence ID" value="PTH80064.1"/>
    <property type="molecule type" value="Genomic_DNA"/>
</dbReference>
<evidence type="ECO:0008006" key="5">
    <source>
        <dbReference type="Google" id="ProtNLM"/>
    </source>
</evidence>